<sequence length="399" mass="43501">MSQSQSIVLPRVSVEPPPPPVPIRATREPVRVALIGVGLVSRDHHEPGLRLDPRARLAAIADADAALLERRRVEWSDGEPIKTFTVERLPELFADPEIDAVVIATPNHTHKDLAIAAAQAGKHVMCEKPLGLDAHQARAMTAAAEAAGVVNMTAFTYRFAPSMRYLRHLLRNGDLGEPRHFRSQRFLDLPETSWGWRQYKATAGAGDLFDMTIHRLDFAMDLLGPLARICGAVARFAPRDRDASGNPCAPSEVDDWSALIGEFRRGAVGVWEGTTLAKGYHVGGYGHEWAEVNGSEASAVYRMHEPNTLLLGRHGGDLEPIAVPNAFLKPSGSPRDPAQGKPATVFRYDLMWEFVTAIVEGRPAVPSFRAGLNAQIVADAVLVSHQRGSWVEVEPVSLA</sequence>
<feature type="domain" description="GFO/IDH/MocA-like oxidoreductase" evidence="4">
    <location>
        <begin position="164"/>
        <end position="299"/>
    </location>
</feature>
<dbReference type="InterPro" id="IPR055170">
    <property type="entry name" value="GFO_IDH_MocA-like_dom"/>
</dbReference>
<evidence type="ECO:0000313" key="6">
    <source>
        <dbReference type="Proteomes" id="UP000008631"/>
    </source>
</evidence>
<evidence type="ECO:0000313" key="5">
    <source>
        <dbReference type="EMBL" id="ADV60929.1"/>
    </source>
</evidence>
<gene>
    <name evidence="5" type="ordered locus">Isop_0334</name>
</gene>
<dbReference type="eggNOG" id="COG0673">
    <property type="taxonomic scope" value="Bacteria"/>
</dbReference>
<dbReference type="AlphaFoldDB" id="E8QXV0"/>
<keyword evidence="1" id="KW-0560">Oxidoreductase</keyword>
<dbReference type="PANTHER" id="PTHR43818">
    <property type="entry name" value="BCDNA.GH03377"/>
    <property type="match status" value="1"/>
</dbReference>
<organism evidence="5 6">
    <name type="scientific">Isosphaera pallida (strain ATCC 43644 / DSM 9630 / IS1B)</name>
    <dbReference type="NCBI Taxonomy" id="575540"/>
    <lineage>
        <taxon>Bacteria</taxon>
        <taxon>Pseudomonadati</taxon>
        <taxon>Planctomycetota</taxon>
        <taxon>Planctomycetia</taxon>
        <taxon>Isosphaerales</taxon>
        <taxon>Isosphaeraceae</taxon>
        <taxon>Isosphaera</taxon>
    </lineage>
</organism>
<evidence type="ECO:0000259" key="3">
    <source>
        <dbReference type="Pfam" id="PF01408"/>
    </source>
</evidence>
<keyword evidence="6" id="KW-1185">Reference proteome</keyword>
<dbReference type="PANTHER" id="PTHR43818:SF11">
    <property type="entry name" value="BCDNA.GH03377"/>
    <property type="match status" value="1"/>
</dbReference>
<dbReference type="STRING" id="575540.Isop_0334"/>
<dbReference type="Gene3D" id="3.40.50.720">
    <property type="entry name" value="NAD(P)-binding Rossmann-like Domain"/>
    <property type="match status" value="1"/>
</dbReference>
<evidence type="ECO:0000256" key="1">
    <source>
        <dbReference type="ARBA" id="ARBA00023002"/>
    </source>
</evidence>
<reference key="1">
    <citation type="submission" date="2010-11" db="EMBL/GenBank/DDBJ databases">
        <title>The complete sequence of chromosome of Isophaera pallida ATCC 43644.</title>
        <authorList>
            <consortium name="US DOE Joint Genome Institute (JGI-PGF)"/>
            <person name="Lucas S."/>
            <person name="Copeland A."/>
            <person name="Lapidus A."/>
            <person name="Bruce D."/>
            <person name="Goodwin L."/>
            <person name="Pitluck S."/>
            <person name="Kyrpides N."/>
            <person name="Mavromatis K."/>
            <person name="Pagani I."/>
            <person name="Ivanova N."/>
            <person name="Saunders E."/>
            <person name="Brettin T."/>
            <person name="Detter J.C."/>
            <person name="Han C."/>
            <person name="Tapia R."/>
            <person name="Land M."/>
            <person name="Hauser L."/>
            <person name="Markowitz V."/>
            <person name="Cheng J.-F."/>
            <person name="Hugenholtz P."/>
            <person name="Woyke T."/>
            <person name="Wu D."/>
            <person name="Eisen J.A."/>
        </authorList>
    </citation>
    <scope>NUCLEOTIDE SEQUENCE</scope>
    <source>
        <strain>ATCC 43644</strain>
    </source>
</reference>
<feature type="region of interest" description="Disordered" evidence="2">
    <location>
        <begin position="1"/>
        <end position="24"/>
    </location>
</feature>
<dbReference type="EMBL" id="CP002353">
    <property type="protein sequence ID" value="ADV60929.1"/>
    <property type="molecule type" value="Genomic_DNA"/>
</dbReference>
<dbReference type="KEGG" id="ipa:Isop_0334"/>
<evidence type="ECO:0000259" key="4">
    <source>
        <dbReference type="Pfam" id="PF22725"/>
    </source>
</evidence>
<reference evidence="5 6" key="2">
    <citation type="journal article" date="2011" name="Stand. Genomic Sci.">
        <title>Complete genome sequence of Isosphaera pallida type strain (IS1B).</title>
        <authorList>
            <consortium name="US DOE Joint Genome Institute (JGI-PGF)"/>
            <person name="Goker M."/>
            <person name="Cleland D."/>
            <person name="Saunders E."/>
            <person name="Lapidus A."/>
            <person name="Nolan M."/>
            <person name="Lucas S."/>
            <person name="Hammon N."/>
            <person name="Deshpande S."/>
            <person name="Cheng J.F."/>
            <person name="Tapia R."/>
            <person name="Han C."/>
            <person name="Goodwin L."/>
            <person name="Pitluck S."/>
            <person name="Liolios K."/>
            <person name="Pagani I."/>
            <person name="Ivanova N."/>
            <person name="Mavromatis K."/>
            <person name="Pati A."/>
            <person name="Chen A."/>
            <person name="Palaniappan K."/>
            <person name="Land M."/>
            <person name="Hauser L."/>
            <person name="Chang Y.J."/>
            <person name="Jeffries C.D."/>
            <person name="Detter J.C."/>
            <person name="Beck B."/>
            <person name="Woyke T."/>
            <person name="Bristow J."/>
            <person name="Eisen J.A."/>
            <person name="Markowitz V."/>
            <person name="Hugenholtz P."/>
            <person name="Kyrpides N.C."/>
            <person name="Klenk H.P."/>
        </authorList>
    </citation>
    <scope>NUCLEOTIDE SEQUENCE [LARGE SCALE GENOMIC DNA]</scope>
    <source>
        <strain evidence="6">ATCC 43644 / DSM 9630 / IS1B</strain>
    </source>
</reference>
<dbReference type="SUPFAM" id="SSF51735">
    <property type="entry name" value="NAD(P)-binding Rossmann-fold domains"/>
    <property type="match status" value="1"/>
</dbReference>
<dbReference type="SUPFAM" id="SSF55347">
    <property type="entry name" value="Glyceraldehyde-3-phosphate dehydrogenase-like, C-terminal domain"/>
    <property type="match status" value="1"/>
</dbReference>
<dbReference type="GO" id="GO:0016491">
    <property type="term" value="F:oxidoreductase activity"/>
    <property type="evidence" value="ECO:0007669"/>
    <property type="project" value="UniProtKB-KW"/>
</dbReference>
<dbReference type="HOGENOM" id="CLU_023194_17_0_0"/>
<dbReference type="InterPro" id="IPR050463">
    <property type="entry name" value="Gfo/Idh/MocA_oxidrdct_glycsds"/>
</dbReference>
<dbReference type="Gene3D" id="3.30.360.10">
    <property type="entry name" value="Dihydrodipicolinate Reductase, domain 2"/>
    <property type="match status" value="1"/>
</dbReference>
<accession>E8QXV0</accession>
<dbReference type="Pfam" id="PF22725">
    <property type="entry name" value="GFO_IDH_MocA_C3"/>
    <property type="match status" value="1"/>
</dbReference>
<dbReference type="InterPro" id="IPR000683">
    <property type="entry name" value="Gfo/Idh/MocA-like_OxRdtase_N"/>
</dbReference>
<name>E8QXV0_ISOPI</name>
<dbReference type="GO" id="GO:0000166">
    <property type="term" value="F:nucleotide binding"/>
    <property type="evidence" value="ECO:0007669"/>
    <property type="project" value="InterPro"/>
</dbReference>
<dbReference type="InterPro" id="IPR036291">
    <property type="entry name" value="NAD(P)-bd_dom_sf"/>
</dbReference>
<evidence type="ECO:0000256" key="2">
    <source>
        <dbReference type="SAM" id="MobiDB-lite"/>
    </source>
</evidence>
<proteinExistence type="predicted"/>
<protein>
    <submittedName>
        <fullName evidence="5">Oxidoreductase domain protein</fullName>
    </submittedName>
</protein>
<dbReference type="FunCoup" id="E8QXV0">
    <property type="interactions" value="183"/>
</dbReference>
<dbReference type="Pfam" id="PF01408">
    <property type="entry name" value="GFO_IDH_MocA"/>
    <property type="match status" value="1"/>
</dbReference>
<dbReference type="InParanoid" id="E8QXV0"/>
<dbReference type="Proteomes" id="UP000008631">
    <property type="component" value="Chromosome"/>
</dbReference>
<dbReference type="OrthoDB" id="9815825at2"/>
<feature type="domain" description="Gfo/Idh/MocA-like oxidoreductase N-terminal" evidence="3">
    <location>
        <begin position="30"/>
        <end position="153"/>
    </location>
</feature>
<dbReference type="RefSeq" id="WP_013563218.1">
    <property type="nucleotide sequence ID" value="NC_014962.1"/>
</dbReference>